<evidence type="ECO:0000313" key="2">
    <source>
        <dbReference type="EMBL" id="CAG7690940.1"/>
    </source>
</evidence>
<dbReference type="AlphaFoldDB" id="A0A8J2J857"/>
<protein>
    <submittedName>
        <fullName evidence="2">Uncharacterized protein</fullName>
    </submittedName>
</protein>
<proteinExistence type="predicted"/>
<keyword evidence="3" id="KW-1185">Reference proteome</keyword>
<keyword evidence="1" id="KW-0812">Transmembrane</keyword>
<name>A0A8J2J857_9HEXA</name>
<evidence type="ECO:0000256" key="1">
    <source>
        <dbReference type="SAM" id="Phobius"/>
    </source>
</evidence>
<gene>
    <name evidence="2" type="ORF">AFUS01_LOCUS3558</name>
</gene>
<feature type="transmembrane region" description="Helical" evidence="1">
    <location>
        <begin position="12"/>
        <end position="31"/>
    </location>
</feature>
<dbReference type="EMBL" id="CAJVCH010021474">
    <property type="protein sequence ID" value="CAG7690940.1"/>
    <property type="molecule type" value="Genomic_DNA"/>
</dbReference>
<accession>A0A8J2J857</accession>
<dbReference type="PROSITE" id="PS51257">
    <property type="entry name" value="PROKAR_LIPOPROTEIN"/>
    <property type="match status" value="1"/>
</dbReference>
<keyword evidence="1" id="KW-1133">Transmembrane helix</keyword>
<dbReference type="Proteomes" id="UP000708208">
    <property type="component" value="Unassembled WGS sequence"/>
</dbReference>
<organism evidence="2 3">
    <name type="scientific">Allacma fusca</name>
    <dbReference type="NCBI Taxonomy" id="39272"/>
    <lineage>
        <taxon>Eukaryota</taxon>
        <taxon>Metazoa</taxon>
        <taxon>Ecdysozoa</taxon>
        <taxon>Arthropoda</taxon>
        <taxon>Hexapoda</taxon>
        <taxon>Collembola</taxon>
        <taxon>Symphypleona</taxon>
        <taxon>Sminthuridae</taxon>
        <taxon>Allacma</taxon>
    </lineage>
</organism>
<keyword evidence="1" id="KW-0472">Membrane</keyword>
<comment type="caution">
    <text evidence="2">The sequence shown here is derived from an EMBL/GenBank/DDBJ whole genome shotgun (WGS) entry which is preliminary data.</text>
</comment>
<reference evidence="2" key="1">
    <citation type="submission" date="2021-06" db="EMBL/GenBank/DDBJ databases">
        <authorList>
            <person name="Hodson N. C."/>
            <person name="Mongue J. A."/>
            <person name="Jaron S. K."/>
        </authorList>
    </citation>
    <scope>NUCLEOTIDE SEQUENCE</scope>
</reference>
<evidence type="ECO:0000313" key="3">
    <source>
        <dbReference type="Proteomes" id="UP000708208"/>
    </source>
</evidence>
<sequence length="163" mass="18764">MLHAKTQSPTPLHASGALSCHLFLGSIYILHVRNGFELRRRTVDPKRLHKVSIEPHSTTVVFKARDGPIPMRVMAHDMYKSPNGILPEHHDSGTREVWSKLTMRKLCEILILQYPASVHGQMAKRRGRMELRKSVDERRADLFTWKSFQEVHENLTPPGLKNQ</sequence>